<evidence type="ECO:0000313" key="1">
    <source>
        <dbReference type="EMBL" id="GFZ94133.1"/>
    </source>
</evidence>
<protein>
    <submittedName>
        <fullName evidence="1">Uncharacterized protein</fullName>
    </submittedName>
</protein>
<dbReference type="RefSeq" id="WP_229742615.1">
    <property type="nucleotide sequence ID" value="NZ_BMDU01000005.1"/>
</dbReference>
<evidence type="ECO:0000313" key="2">
    <source>
        <dbReference type="Proteomes" id="UP000628109"/>
    </source>
</evidence>
<accession>A0ABQ1EZ60</accession>
<dbReference type="Proteomes" id="UP000628109">
    <property type="component" value="Unassembled WGS sequence"/>
</dbReference>
<name>A0ABQ1EZ60_SPHSA</name>
<keyword evidence="2" id="KW-1185">Reference proteome</keyword>
<sequence>MNMPIMSRPAGEAQTQPFVREAVRRRLLAVAHQIGGLIDLEPHHRLPGAEGGILLMERNLLVTGTSQFRPLGWDPAEEICLRHGLDILLLRFDAYQVSFDICMHSRNSWLIDYRGWSADGELWFVPRADDGSPYLKASQYSLLLTDHPPFASARQREAGLAAACPWNAPKEVRA</sequence>
<gene>
    <name evidence="1" type="ORF">GCM10019071_25510</name>
</gene>
<dbReference type="EMBL" id="BMDU01000005">
    <property type="protein sequence ID" value="GFZ94133.1"/>
    <property type="molecule type" value="Genomic_DNA"/>
</dbReference>
<proteinExistence type="predicted"/>
<comment type="caution">
    <text evidence="1">The sequence shown here is derived from an EMBL/GenBank/DDBJ whole genome shotgun (WGS) entry which is preliminary data.</text>
</comment>
<organism evidence="1 2">
    <name type="scientific">Sphingobium fuliginis (strain ATCC 27551)</name>
    <dbReference type="NCBI Taxonomy" id="336203"/>
    <lineage>
        <taxon>Bacteria</taxon>
        <taxon>Pseudomonadati</taxon>
        <taxon>Pseudomonadota</taxon>
        <taxon>Alphaproteobacteria</taxon>
        <taxon>Sphingomonadales</taxon>
        <taxon>Sphingomonadaceae</taxon>
        <taxon>Sphingobium</taxon>
    </lineage>
</organism>
<reference evidence="2" key="1">
    <citation type="journal article" date="2019" name="Int. J. Syst. Evol. Microbiol.">
        <title>The Global Catalogue of Microorganisms (GCM) 10K type strain sequencing project: providing services to taxonomists for standard genome sequencing and annotation.</title>
        <authorList>
            <consortium name="The Broad Institute Genomics Platform"/>
            <consortium name="The Broad Institute Genome Sequencing Center for Infectious Disease"/>
            <person name="Wu L."/>
            <person name="Ma J."/>
        </authorList>
    </citation>
    <scope>NUCLEOTIDE SEQUENCE [LARGE SCALE GENOMIC DNA]</scope>
    <source>
        <strain evidence="2">CCM 7327</strain>
    </source>
</reference>